<sequence length="385" mass="41541">MDDFYGGIDVPGSFLLTLERFSNLRRLELKCTTALTEFELDLLFASLSSCPIESLHFKQSPWELPPSCAARLGHWLLHSNRATELSLDACSVHRHDCANVVFAIASSPTLKHLRIVRGNLGRALSSAAHLPHRLHTLVLLNTHLTPTSMMHKIMWLSHLVELHLDGNPVRDRGVRRLVKALLASSRTGDIPLKVLGLANAGIGADGGADLASVLPLTYLTSLSVGRNAMGDSVGLTLAAVLPRCRHLSHLDVHRLALTDDGVVAIVSALPMCQSLEFVNLSENWTTFVGAVQLVTVLPQCAHVKFLSLAHNPLEARGVQALMRVLPSHMRLNLTVDMEAADCRQCVELATTLGVADRVTLSTSAAGWRSSTATVGGSQLCVIGPT</sequence>
<dbReference type="VEuPathDB" id="FungiDB:H310_02183"/>
<evidence type="ECO:0000256" key="1">
    <source>
        <dbReference type="ARBA" id="ARBA00022468"/>
    </source>
</evidence>
<protein>
    <submittedName>
        <fullName evidence="4">Uncharacterized protein</fullName>
    </submittedName>
</protein>
<dbReference type="GO" id="GO:0005634">
    <property type="term" value="C:nucleus"/>
    <property type="evidence" value="ECO:0007669"/>
    <property type="project" value="TreeGrafter"/>
</dbReference>
<dbReference type="GO" id="GO:0031267">
    <property type="term" value="F:small GTPase binding"/>
    <property type="evidence" value="ECO:0007669"/>
    <property type="project" value="TreeGrafter"/>
</dbReference>
<dbReference type="OrthoDB" id="76014at2759"/>
<dbReference type="PANTHER" id="PTHR24113:SF12">
    <property type="entry name" value="RAN GTPASE-ACTIVATING PROTEIN 1"/>
    <property type="match status" value="1"/>
</dbReference>
<evidence type="ECO:0000256" key="3">
    <source>
        <dbReference type="ARBA" id="ARBA00022737"/>
    </source>
</evidence>
<keyword evidence="3" id="KW-0677">Repeat</keyword>
<keyword evidence="1" id="KW-0343">GTPase activation</keyword>
<proteinExistence type="predicted"/>
<dbReference type="GO" id="GO:0006913">
    <property type="term" value="P:nucleocytoplasmic transport"/>
    <property type="evidence" value="ECO:0007669"/>
    <property type="project" value="TreeGrafter"/>
</dbReference>
<reference evidence="4" key="1">
    <citation type="submission" date="2013-12" db="EMBL/GenBank/DDBJ databases">
        <title>The Genome Sequence of Aphanomyces invadans NJM9701.</title>
        <authorList>
            <consortium name="The Broad Institute Genomics Platform"/>
            <person name="Russ C."/>
            <person name="Tyler B."/>
            <person name="van West P."/>
            <person name="Dieguez-Uribeondo J."/>
            <person name="Young S.K."/>
            <person name="Zeng Q."/>
            <person name="Gargeya S."/>
            <person name="Fitzgerald M."/>
            <person name="Abouelleil A."/>
            <person name="Alvarado L."/>
            <person name="Chapman S.B."/>
            <person name="Gainer-Dewar J."/>
            <person name="Goldberg J."/>
            <person name="Griggs A."/>
            <person name="Gujja S."/>
            <person name="Hansen M."/>
            <person name="Howarth C."/>
            <person name="Imamovic A."/>
            <person name="Ireland A."/>
            <person name="Larimer J."/>
            <person name="McCowan C."/>
            <person name="Murphy C."/>
            <person name="Pearson M."/>
            <person name="Poon T.W."/>
            <person name="Priest M."/>
            <person name="Roberts A."/>
            <person name="Saif S."/>
            <person name="Shea T."/>
            <person name="Sykes S."/>
            <person name="Wortman J."/>
            <person name="Nusbaum C."/>
            <person name="Birren B."/>
        </authorList>
    </citation>
    <scope>NUCLEOTIDE SEQUENCE [LARGE SCALE GENOMIC DNA]</scope>
    <source>
        <strain evidence="4">NJM9701</strain>
    </source>
</reference>
<organism evidence="4">
    <name type="scientific">Aphanomyces invadans</name>
    <dbReference type="NCBI Taxonomy" id="157072"/>
    <lineage>
        <taxon>Eukaryota</taxon>
        <taxon>Sar</taxon>
        <taxon>Stramenopiles</taxon>
        <taxon>Oomycota</taxon>
        <taxon>Saprolegniomycetes</taxon>
        <taxon>Saprolegniales</taxon>
        <taxon>Verrucalvaceae</taxon>
        <taxon>Aphanomyces</taxon>
    </lineage>
</organism>
<evidence type="ECO:0000313" key="4">
    <source>
        <dbReference type="EMBL" id="ETW07740.1"/>
    </source>
</evidence>
<dbReference type="AlphaFoldDB" id="A0A024UNH4"/>
<dbReference type="InterPro" id="IPR032675">
    <property type="entry name" value="LRR_dom_sf"/>
</dbReference>
<dbReference type="eggNOG" id="KOG4308">
    <property type="taxonomic scope" value="Eukaryota"/>
</dbReference>
<name>A0A024UNH4_9STRA</name>
<dbReference type="SUPFAM" id="SSF52047">
    <property type="entry name" value="RNI-like"/>
    <property type="match status" value="1"/>
</dbReference>
<gene>
    <name evidence="4" type="ORF">H310_02183</name>
</gene>
<dbReference type="GO" id="GO:0005096">
    <property type="term" value="F:GTPase activator activity"/>
    <property type="evidence" value="ECO:0007669"/>
    <property type="project" value="UniProtKB-KW"/>
</dbReference>
<dbReference type="PANTHER" id="PTHR24113">
    <property type="entry name" value="RAN GTPASE-ACTIVATING PROTEIN 1"/>
    <property type="match status" value="1"/>
</dbReference>
<dbReference type="STRING" id="157072.A0A024UNH4"/>
<dbReference type="GO" id="GO:0048471">
    <property type="term" value="C:perinuclear region of cytoplasm"/>
    <property type="evidence" value="ECO:0007669"/>
    <property type="project" value="TreeGrafter"/>
</dbReference>
<accession>A0A024UNH4</accession>
<dbReference type="GeneID" id="20079233"/>
<dbReference type="InterPro" id="IPR001611">
    <property type="entry name" value="Leu-rich_rpt"/>
</dbReference>
<dbReference type="EMBL" id="KI913954">
    <property type="protein sequence ID" value="ETW07740.1"/>
    <property type="molecule type" value="Genomic_DNA"/>
</dbReference>
<dbReference type="Pfam" id="PF13516">
    <property type="entry name" value="LRR_6"/>
    <property type="match status" value="2"/>
</dbReference>
<dbReference type="RefSeq" id="XP_008863833.1">
    <property type="nucleotide sequence ID" value="XM_008865611.1"/>
</dbReference>
<dbReference type="Gene3D" id="3.80.10.10">
    <property type="entry name" value="Ribonuclease Inhibitor"/>
    <property type="match status" value="2"/>
</dbReference>
<evidence type="ECO:0000256" key="2">
    <source>
        <dbReference type="ARBA" id="ARBA00022614"/>
    </source>
</evidence>
<dbReference type="SMART" id="SM00368">
    <property type="entry name" value="LRR_RI"/>
    <property type="match status" value="3"/>
</dbReference>
<dbReference type="InterPro" id="IPR027038">
    <property type="entry name" value="RanGap"/>
</dbReference>
<dbReference type="GO" id="GO:0005829">
    <property type="term" value="C:cytosol"/>
    <property type="evidence" value="ECO:0007669"/>
    <property type="project" value="TreeGrafter"/>
</dbReference>
<keyword evidence="2" id="KW-0433">Leucine-rich repeat</keyword>